<feature type="compositionally biased region" description="Low complexity" evidence="1">
    <location>
        <begin position="244"/>
        <end position="288"/>
    </location>
</feature>
<evidence type="ECO:0000313" key="3">
    <source>
        <dbReference type="EMBL" id="VAW18922.1"/>
    </source>
</evidence>
<feature type="compositionally biased region" description="Low complexity" evidence="1">
    <location>
        <begin position="329"/>
        <end position="345"/>
    </location>
</feature>
<protein>
    <submittedName>
        <fullName evidence="3">Uncharacterized protein</fullName>
    </submittedName>
</protein>
<organism evidence="3">
    <name type="scientific">hydrothermal vent metagenome</name>
    <dbReference type="NCBI Taxonomy" id="652676"/>
    <lineage>
        <taxon>unclassified sequences</taxon>
        <taxon>metagenomes</taxon>
        <taxon>ecological metagenomes</taxon>
    </lineage>
</organism>
<evidence type="ECO:0000256" key="1">
    <source>
        <dbReference type="SAM" id="MobiDB-lite"/>
    </source>
</evidence>
<dbReference type="EMBL" id="UOEO01000095">
    <property type="protein sequence ID" value="VAW18922.1"/>
    <property type="molecule type" value="Genomic_DNA"/>
</dbReference>
<keyword evidence="2" id="KW-0472">Membrane</keyword>
<feature type="compositionally biased region" description="Low complexity" evidence="1">
    <location>
        <begin position="305"/>
        <end position="317"/>
    </location>
</feature>
<proteinExistence type="predicted"/>
<feature type="non-terminal residue" evidence="3">
    <location>
        <position position="353"/>
    </location>
</feature>
<dbReference type="InterPro" id="IPR013783">
    <property type="entry name" value="Ig-like_fold"/>
</dbReference>
<sequence>MEAPLAQSFSKRTIFVTLGAAFATLVVFAGIFLGPSLVQCSSSQDGFGSCFTDNLTGRGILPAPEERDRLAAGNNGSDTGGADAATLSKTPEIAPAAGQARPETQNTPPLIGARVEPDGSSVLVGTASPNAEINLFANGKLWGKTTADASGDWVFIPDQPIAPGATEITIGTPGPKGEVAVKDQTLIVYVQKDLKSEPLVVASRIGQASKVLQGLEVKDPGVFSAAPSNDQRLEVAALENKSQAATATPETATPETATGGNGAAETALPNPETVTPKTTEPTEPTKTPAAGGTNADQVAEKPEGATVAQQTDQQQTAPANDVATDKAANDNIANDNAASAAAAKDQANKDQAN</sequence>
<accession>A0A3B0TX01</accession>
<evidence type="ECO:0000256" key="2">
    <source>
        <dbReference type="SAM" id="Phobius"/>
    </source>
</evidence>
<dbReference type="AlphaFoldDB" id="A0A3B0TX01"/>
<reference evidence="3" key="1">
    <citation type="submission" date="2018-06" db="EMBL/GenBank/DDBJ databases">
        <authorList>
            <person name="Zhirakovskaya E."/>
        </authorList>
    </citation>
    <scope>NUCLEOTIDE SEQUENCE</scope>
</reference>
<keyword evidence="2" id="KW-1133">Transmembrane helix</keyword>
<feature type="region of interest" description="Disordered" evidence="1">
    <location>
        <begin position="240"/>
        <end position="353"/>
    </location>
</feature>
<dbReference type="Gene3D" id="2.60.40.10">
    <property type="entry name" value="Immunoglobulins"/>
    <property type="match status" value="1"/>
</dbReference>
<name>A0A3B0TX01_9ZZZZ</name>
<keyword evidence="2" id="KW-0812">Transmembrane</keyword>
<feature type="transmembrane region" description="Helical" evidence="2">
    <location>
        <begin position="12"/>
        <end position="33"/>
    </location>
</feature>
<gene>
    <name evidence="3" type="ORF">MNBD_ALPHA12-1627</name>
</gene>